<sequence>MAISFHITSVREGTIFNVMQFLSLEKVTGVLTVRFGRQLPEVTIYFVAGSITTAEFGSIVGDSVLDMLLCQEFAVKEVSFAPGRINQVNEQAIIVRSTNLASVMLNVSKDVDKCESRPLIYGLLPINTQKGESAPSLLHILNDFAPWQESLSSLPRSDKDKKAPLPQCVLLHRALAKGYISYQRPLISIKALKPLLEILGALSDKETNNLRGYLRSLLPHPRATHLSIERFYAFASAIESIAQRRSPEVGDRARRAIHMLIQNATKVQDGSEAANA</sequence>
<protein>
    <submittedName>
        <fullName evidence="1">DUF4388 domain-containing protein</fullName>
    </submittedName>
</protein>
<name>A0A8J7TLN3_9BACT</name>
<comment type="caution">
    <text evidence="1">The sequence shown here is derived from an EMBL/GenBank/DDBJ whole genome shotgun (WGS) entry which is preliminary data.</text>
</comment>
<proteinExistence type="predicted"/>
<dbReference type="AlphaFoldDB" id="A0A8J7TLN3"/>
<reference evidence="1" key="1">
    <citation type="submission" date="2021-02" db="EMBL/GenBank/DDBJ databases">
        <title>Genome-Resolved Metagenomics of a Microbial Community Performing Photosynthetic Biological Nutrient Removal.</title>
        <authorList>
            <person name="Mcdaniel E.A."/>
        </authorList>
    </citation>
    <scope>NUCLEOTIDE SEQUENCE</scope>
    <source>
        <strain evidence="1">UWPOB_OBS1</strain>
    </source>
</reference>
<organism evidence="1 2">
    <name type="scientific">Candidatus Obscuribacter phosphatis</name>
    <dbReference type="NCBI Taxonomy" id="1906157"/>
    <lineage>
        <taxon>Bacteria</taxon>
        <taxon>Bacillati</taxon>
        <taxon>Candidatus Melainabacteria</taxon>
        <taxon>Candidatus Obscuribacterales</taxon>
        <taxon>Candidatus Obscuribacteraceae</taxon>
        <taxon>Candidatus Obscuribacter</taxon>
    </lineage>
</organism>
<evidence type="ECO:0000313" key="2">
    <source>
        <dbReference type="Proteomes" id="UP000664277"/>
    </source>
</evidence>
<dbReference type="Proteomes" id="UP000664277">
    <property type="component" value="Unassembled WGS sequence"/>
</dbReference>
<accession>A0A8J7TLN3</accession>
<evidence type="ECO:0000313" key="1">
    <source>
        <dbReference type="EMBL" id="MBN8659990.1"/>
    </source>
</evidence>
<dbReference type="EMBL" id="JAFLCK010000007">
    <property type="protein sequence ID" value="MBN8659990.1"/>
    <property type="molecule type" value="Genomic_DNA"/>
</dbReference>
<gene>
    <name evidence="1" type="ORF">J0M35_06475</name>
</gene>